<keyword evidence="1" id="KW-0472">Membrane</keyword>
<gene>
    <name evidence="2" type="ORF">A3Q41_04713</name>
</gene>
<accession>A0A143QTW8</accession>
<name>A0A143QTW8_RHOFA</name>
<keyword evidence="1" id="KW-0812">Transmembrane</keyword>
<feature type="transmembrane region" description="Helical" evidence="1">
    <location>
        <begin position="137"/>
        <end position="161"/>
    </location>
</feature>
<sequence length="171" mass="18742">MLTGMKLSRAALLLSSLVFIGVLVWVAVTAGDEIPAHYDGSGQVDRMDSKLSFLLTMGGTGFVMIGLFVSVGWWLPKLPAQMVNLPSRRLHEYWTAPENRPELNRKISEDLDWIGVASALLFAWICVVSGTTTGASVSAWVFVVPTVLYVVVILGYAAFAFMGSRYRIPKD</sequence>
<reference evidence="3" key="2">
    <citation type="submission" date="2016-04" db="EMBL/GenBank/DDBJ databases">
        <title>Complete Genome and Plasmid Sequences for Rhodococcus fascians D188 and Draft Sequences for Rhodococcus spp. Isolates PBTS 1 and PBTS 2.</title>
        <authorList>
            <person name="Stamer R."/>
            <person name="Vereecke D."/>
            <person name="Zhang Y."/>
            <person name="Schilkey F."/>
            <person name="Devitt N."/>
            <person name="Randall J."/>
        </authorList>
    </citation>
    <scope>NUCLEOTIDE SEQUENCE [LARGE SCALE GENOMIC DNA]</scope>
    <source>
        <strain evidence="3">PBTS2</strain>
    </source>
</reference>
<evidence type="ECO:0000313" key="3">
    <source>
        <dbReference type="Proteomes" id="UP000076038"/>
    </source>
</evidence>
<organism evidence="2 3">
    <name type="scientific">Rhodococcoides fascians</name>
    <name type="common">Rhodococcus fascians</name>
    <dbReference type="NCBI Taxonomy" id="1828"/>
    <lineage>
        <taxon>Bacteria</taxon>
        <taxon>Bacillati</taxon>
        <taxon>Actinomycetota</taxon>
        <taxon>Actinomycetes</taxon>
        <taxon>Mycobacteriales</taxon>
        <taxon>Nocardiaceae</taxon>
        <taxon>Rhodococcoides</taxon>
    </lineage>
</organism>
<reference evidence="2 3" key="1">
    <citation type="journal article" date="2016" name="Genome Announc.">
        <title>Complete Genome and Plasmid Sequences for Rhodococcus fascians D188 and Draft Sequences for Rhodococcus Isolates PBTS 1 and PBTS 2.</title>
        <authorList>
            <person name="Stamler R.A."/>
            <person name="Vereecke D."/>
            <person name="Zhang Y."/>
            <person name="Schilkey F."/>
            <person name="Devitt N."/>
            <person name="Randall J.J."/>
        </authorList>
    </citation>
    <scope>NUCLEOTIDE SEQUENCE [LARGE SCALE GENOMIC DNA]</scope>
    <source>
        <strain evidence="2 3">PBTS2</strain>
    </source>
</reference>
<keyword evidence="1" id="KW-1133">Transmembrane helix</keyword>
<evidence type="ECO:0000256" key="1">
    <source>
        <dbReference type="SAM" id="Phobius"/>
    </source>
</evidence>
<dbReference type="AlphaFoldDB" id="A0A143QTW8"/>
<evidence type="ECO:0000313" key="2">
    <source>
        <dbReference type="EMBL" id="AMY25977.1"/>
    </source>
</evidence>
<feature type="transmembrane region" description="Helical" evidence="1">
    <location>
        <begin position="113"/>
        <end position="131"/>
    </location>
</feature>
<proteinExistence type="predicted"/>
<dbReference type="PATRIC" id="fig|1653479.3.peg.4767"/>
<keyword evidence="3" id="KW-1185">Reference proteome</keyword>
<dbReference type="KEGG" id="rhs:A3Q41_04713"/>
<evidence type="ECO:0008006" key="4">
    <source>
        <dbReference type="Google" id="ProtNLM"/>
    </source>
</evidence>
<protein>
    <recommendedName>
        <fullName evidence="4">DUF1648 domain-containing protein</fullName>
    </recommendedName>
</protein>
<dbReference type="Proteomes" id="UP000076038">
    <property type="component" value="Chromosome"/>
</dbReference>
<feature type="transmembrane region" description="Helical" evidence="1">
    <location>
        <begin position="54"/>
        <end position="75"/>
    </location>
</feature>
<dbReference type="EMBL" id="CP015220">
    <property type="protein sequence ID" value="AMY25977.1"/>
    <property type="molecule type" value="Genomic_DNA"/>
</dbReference>